<evidence type="ECO:0000313" key="2">
    <source>
        <dbReference type="Proteomes" id="UP000192491"/>
    </source>
</evidence>
<sequence>MIEQDEYIEKAMQHIVYCWGIECSAEVEVDKWSDMQASLAFLFNCLPEKYLDKQWTEFANDVFWLSTIAFQRGWLLKTEGEK</sequence>
<dbReference type="Proteomes" id="UP000192491">
    <property type="component" value="Unassembled WGS sequence"/>
</dbReference>
<comment type="caution">
    <text evidence="1">The sequence shown here is derived from an EMBL/GenBank/DDBJ whole genome shotgun (WGS) entry which is preliminary data.</text>
</comment>
<protein>
    <submittedName>
        <fullName evidence="1">Uncharacterized protein</fullName>
    </submittedName>
</protein>
<name>A0A1Y1QV10_9GAMM</name>
<organism evidence="1 2">
    <name type="scientific">Thiothrix lacustris</name>
    <dbReference type="NCBI Taxonomy" id="525917"/>
    <lineage>
        <taxon>Bacteria</taxon>
        <taxon>Pseudomonadati</taxon>
        <taxon>Pseudomonadota</taxon>
        <taxon>Gammaproteobacteria</taxon>
        <taxon>Thiotrichales</taxon>
        <taxon>Thiotrichaceae</taxon>
        <taxon>Thiothrix</taxon>
    </lineage>
</organism>
<proteinExistence type="predicted"/>
<evidence type="ECO:0000313" key="1">
    <source>
        <dbReference type="EMBL" id="OQX14552.1"/>
    </source>
</evidence>
<reference evidence="1 2" key="1">
    <citation type="submission" date="2017-01" db="EMBL/GenBank/DDBJ databases">
        <title>Novel large sulfur bacteria in the metagenomes of groundwater-fed chemosynthetic microbial mats in the Lake Huron basin.</title>
        <authorList>
            <person name="Sharrar A.M."/>
            <person name="Flood B.E."/>
            <person name="Bailey J.V."/>
            <person name="Jones D.S."/>
            <person name="Biddanda B."/>
            <person name="Ruberg S.A."/>
            <person name="Marcus D.N."/>
            <person name="Dick G.J."/>
        </authorList>
    </citation>
    <scope>NUCLEOTIDE SEQUENCE [LARGE SCALE GENOMIC DNA]</scope>
    <source>
        <strain evidence="1">A8</strain>
    </source>
</reference>
<dbReference type="AlphaFoldDB" id="A0A1Y1QV10"/>
<gene>
    <name evidence="1" type="ORF">BWK73_09155</name>
</gene>
<accession>A0A1Y1QV10</accession>
<dbReference type="EMBL" id="MTEJ01000027">
    <property type="protein sequence ID" value="OQX14552.1"/>
    <property type="molecule type" value="Genomic_DNA"/>
</dbReference>